<organism evidence="3 4">
    <name type="scientific">Steinernema hermaphroditum</name>
    <dbReference type="NCBI Taxonomy" id="289476"/>
    <lineage>
        <taxon>Eukaryota</taxon>
        <taxon>Metazoa</taxon>
        <taxon>Ecdysozoa</taxon>
        <taxon>Nematoda</taxon>
        <taxon>Chromadorea</taxon>
        <taxon>Rhabditida</taxon>
        <taxon>Tylenchina</taxon>
        <taxon>Panagrolaimomorpha</taxon>
        <taxon>Strongyloidoidea</taxon>
        <taxon>Steinernematidae</taxon>
        <taxon>Steinernema</taxon>
    </lineage>
</organism>
<dbReference type="InterPro" id="IPR041591">
    <property type="entry name" value="OCRE"/>
</dbReference>
<feature type="compositionally biased region" description="Basic and acidic residues" evidence="1">
    <location>
        <begin position="360"/>
        <end position="379"/>
    </location>
</feature>
<dbReference type="Pfam" id="PF17780">
    <property type="entry name" value="OCRE"/>
    <property type="match status" value="1"/>
</dbReference>
<gene>
    <name evidence="3" type="ORF">QR680_007432</name>
</gene>
<feature type="domain" description="G-patch" evidence="2">
    <location>
        <begin position="425"/>
        <end position="471"/>
    </location>
</feature>
<reference evidence="3" key="1">
    <citation type="submission" date="2023-06" db="EMBL/GenBank/DDBJ databases">
        <title>Genomic analysis of the entomopathogenic nematode Steinernema hermaphroditum.</title>
        <authorList>
            <person name="Schwarz E.M."/>
            <person name="Heppert J.K."/>
            <person name="Baniya A."/>
            <person name="Schwartz H.T."/>
            <person name="Tan C.-H."/>
            <person name="Antoshechkin I."/>
            <person name="Sternberg P.W."/>
            <person name="Goodrich-Blair H."/>
            <person name="Dillman A.R."/>
        </authorList>
    </citation>
    <scope>NUCLEOTIDE SEQUENCE</scope>
    <source>
        <strain evidence="3">PS9179</strain>
        <tissue evidence="3">Whole animal</tissue>
    </source>
</reference>
<dbReference type="PANTHER" id="PTHR23106">
    <property type="entry name" value="ANGIOGENIC FACTOR WITH G PATCH AND FHA DOMAINS 1"/>
    <property type="match status" value="1"/>
</dbReference>
<dbReference type="InterPro" id="IPR035623">
    <property type="entry name" value="SUA-like_OCRE"/>
</dbReference>
<dbReference type="CDD" id="cd16166">
    <property type="entry name" value="OCRE_SUA_like"/>
    <property type="match status" value="1"/>
</dbReference>
<dbReference type="SUPFAM" id="SSF49879">
    <property type="entry name" value="SMAD/FHA domain"/>
    <property type="match status" value="1"/>
</dbReference>
<evidence type="ECO:0000259" key="2">
    <source>
        <dbReference type="PROSITE" id="PS50174"/>
    </source>
</evidence>
<comment type="caution">
    <text evidence="3">The sequence shown here is derived from an EMBL/GenBank/DDBJ whole genome shotgun (WGS) entry which is preliminary data.</text>
</comment>
<evidence type="ECO:0000313" key="4">
    <source>
        <dbReference type="Proteomes" id="UP001175271"/>
    </source>
</evidence>
<proteinExistence type="predicted"/>
<dbReference type="InterPro" id="IPR008984">
    <property type="entry name" value="SMAD_FHA_dom_sf"/>
</dbReference>
<dbReference type="AlphaFoldDB" id="A0AA39M5Z1"/>
<accession>A0AA39M5Z1</accession>
<dbReference type="EMBL" id="JAUCMV010000001">
    <property type="protein sequence ID" value="KAK0422207.1"/>
    <property type="molecule type" value="Genomic_DNA"/>
</dbReference>
<dbReference type="InterPro" id="IPR000467">
    <property type="entry name" value="G_patch_dom"/>
</dbReference>
<protein>
    <recommendedName>
        <fullName evidence="2">G-patch domain-containing protein</fullName>
    </recommendedName>
</protein>
<dbReference type="PANTHER" id="PTHR23106:SF24">
    <property type="entry name" value="ANGIOGENIC FACTOR WITH G PATCH AND FHA DOMAINS 1"/>
    <property type="match status" value="1"/>
</dbReference>
<dbReference type="PROSITE" id="PS50174">
    <property type="entry name" value="G_PATCH"/>
    <property type="match status" value="1"/>
</dbReference>
<dbReference type="Proteomes" id="UP001175271">
    <property type="component" value="Unassembled WGS sequence"/>
</dbReference>
<dbReference type="GO" id="GO:0003676">
    <property type="term" value="F:nucleic acid binding"/>
    <property type="evidence" value="ECO:0007669"/>
    <property type="project" value="InterPro"/>
</dbReference>
<dbReference type="Pfam" id="PF01585">
    <property type="entry name" value="G-patch"/>
    <property type="match status" value="1"/>
</dbReference>
<name>A0AA39M5Z1_9BILA</name>
<dbReference type="SMART" id="SM00443">
    <property type="entry name" value="G_patch"/>
    <property type="match status" value="1"/>
</dbReference>
<feature type="compositionally biased region" description="Polar residues" evidence="1">
    <location>
        <begin position="382"/>
        <end position="391"/>
    </location>
</feature>
<sequence length="501" mass="56242">MWGESENSEESSQHAGHSDGISVADMVKEAASTFYMDTVLPGYVLDEASGMYYNATTGYYYDPKSSMYYNVAAQSWYSYNARTGTYTAHKHFRAGEWSKKRFRRRAMCLFGCQAVESAFDQNNVDICELLFGLVDECVPSKKGRRRTFFERFKENDDDLPVLHDAQFGQEMTAEETYFESDDSCSSDDEAVARESERQEFPPCIRLVQFSDGNPTLHIVTVMGATVGSGDCDVKVEPDENYIGGLHISLKYENETDDVASHGYTLECCSKWALLNGQYIEGGLDERYRLNHGDEFNIGNHRFIVHIHHGSNTCQGCEPGLLAAIESKEVNVPQTKRSSESQRLENIRRMKSTYGLNLKESDYRTQKNYSDRARQRREIVGSDSPTTSSNGSGIYKNCSARPTINGHTESVVLRSQPPKIQEPLTVENKGFKLLKGMGWKEGTGLGKNEQGMLGPVSSEIRKDRAGLGTTVTSDAPLSKKQRLLDVTRRRFEEASAKDIRQG</sequence>
<feature type="region of interest" description="Disordered" evidence="1">
    <location>
        <begin position="360"/>
        <end position="394"/>
    </location>
</feature>
<keyword evidence="4" id="KW-1185">Reference proteome</keyword>
<evidence type="ECO:0000313" key="3">
    <source>
        <dbReference type="EMBL" id="KAK0422207.1"/>
    </source>
</evidence>
<dbReference type="InterPro" id="IPR053027">
    <property type="entry name" value="AGGF1"/>
</dbReference>
<evidence type="ECO:0000256" key="1">
    <source>
        <dbReference type="SAM" id="MobiDB-lite"/>
    </source>
</evidence>